<feature type="compositionally biased region" description="Polar residues" evidence="8">
    <location>
        <begin position="295"/>
        <end position="331"/>
    </location>
</feature>
<evidence type="ECO:0000256" key="5">
    <source>
        <dbReference type="ARBA" id="ARBA00022795"/>
    </source>
</evidence>
<organism evidence="10 11">
    <name type="scientific">Psychrosphaera haliotis</name>
    <dbReference type="NCBI Taxonomy" id="555083"/>
    <lineage>
        <taxon>Bacteria</taxon>
        <taxon>Pseudomonadati</taxon>
        <taxon>Pseudomonadota</taxon>
        <taxon>Gammaproteobacteria</taxon>
        <taxon>Alteromonadales</taxon>
        <taxon>Pseudoalteromonadaceae</taxon>
        <taxon>Psychrosphaera</taxon>
    </lineage>
</organism>
<dbReference type="NCBIfam" id="NF004270">
    <property type="entry name" value="PRK05687.2-1"/>
    <property type="match status" value="1"/>
</dbReference>
<keyword evidence="5" id="KW-1005">Bacterial flagellum biogenesis</keyword>
<dbReference type="InterPro" id="IPR051472">
    <property type="entry name" value="T3SS_Stator/FliH"/>
</dbReference>
<dbReference type="InterPro" id="IPR018035">
    <property type="entry name" value="Flagellar_FliH/T3SS_HrpE"/>
</dbReference>
<reference evidence="10 11" key="1">
    <citation type="submission" date="2019-11" db="EMBL/GenBank/DDBJ databases">
        <title>P. haliotis isolates from Z. marina roots.</title>
        <authorList>
            <person name="Cohen M."/>
            <person name="Jospin G."/>
            <person name="Eisen J.A."/>
            <person name="Coil D.A."/>
        </authorList>
    </citation>
    <scope>NUCLEOTIDE SEQUENCE [LARGE SCALE GENOMIC DNA]</scope>
    <source>
        <strain evidence="10 11">UCD-MCMsp1aY</strain>
    </source>
</reference>
<dbReference type="Proteomes" id="UP000439994">
    <property type="component" value="Unassembled WGS sequence"/>
</dbReference>
<evidence type="ECO:0000256" key="7">
    <source>
        <dbReference type="ARBA" id="ARBA00023225"/>
    </source>
</evidence>
<keyword evidence="4" id="KW-0813">Transport</keyword>
<dbReference type="PANTHER" id="PTHR34982">
    <property type="entry name" value="YOP PROTEINS TRANSLOCATION PROTEIN L"/>
    <property type="match status" value="1"/>
</dbReference>
<feature type="compositionally biased region" description="Low complexity" evidence="8">
    <location>
        <begin position="279"/>
        <end position="294"/>
    </location>
</feature>
<keyword evidence="6" id="KW-0653">Protein transport</keyword>
<evidence type="ECO:0000256" key="3">
    <source>
        <dbReference type="ARBA" id="ARBA00016507"/>
    </source>
</evidence>
<evidence type="ECO:0000256" key="8">
    <source>
        <dbReference type="SAM" id="MobiDB-lite"/>
    </source>
</evidence>
<feature type="region of interest" description="Disordered" evidence="8">
    <location>
        <begin position="270"/>
        <end position="331"/>
    </location>
</feature>
<evidence type="ECO:0000313" key="10">
    <source>
        <dbReference type="EMBL" id="MUH72215.1"/>
    </source>
</evidence>
<dbReference type="Pfam" id="PF02108">
    <property type="entry name" value="FliH"/>
    <property type="match status" value="1"/>
</dbReference>
<dbReference type="GO" id="GO:0005829">
    <property type="term" value="C:cytosol"/>
    <property type="evidence" value="ECO:0007669"/>
    <property type="project" value="TreeGrafter"/>
</dbReference>
<proteinExistence type="inferred from homology"/>
<dbReference type="EMBL" id="WOCD01000003">
    <property type="protein sequence ID" value="MUH72215.1"/>
    <property type="molecule type" value="Genomic_DNA"/>
</dbReference>
<dbReference type="AlphaFoldDB" id="A0A6N8F6M0"/>
<protein>
    <recommendedName>
        <fullName evidence="3">Flagellar assembly protein FliH</fullName>
    </recommendedName>
</protein>
<accession>A0A6N8F6M0</accession>
<dbReference type="OrthoDB" id="8480773at2"/>
<comment type="caution">
    <text evidence="10">The sequence shown here is derived from an EMBL/GenBank/DDBJ whole genome shotgun (WGS) entry which is preliminary data.</text>
</comment>
<feature type="domain" description="Flagellar assembly protein FliH/Type III secretion system HrpE" evidence="9">
    <location>
        <begin position="130"/>
        <end position="256"/>
    </location>
</feature>
<keyword evidence="11" id="KW-1185">Reference proteome</keyword>
<comment type="function">
    <text evidence="1">Needed for flagellar regrowth and assembly.</text>
</comment>
<name>A0A6N8F6M0_9GAMM</name>
<dbReference type="GO" id="GO:0015031">
    <property type="term" value="P:protein transport"/>
    <property type="evidence" value="ECO:0007669"/>
    <property type="project" value="UniProtKB-KW"/>
</dbReference>
<gene>
    <name evidence="10" type="ORF">GNP35_06810</name>
</gene>
<dbReference type="RefSeq" id="WP_155695410.1">
    <property type="nucleotide sequence ID" value="NZ_WOCD01000003.1"/>
</dbReference>
<evidence type="ECO:0000259" key="9">
    <source>
        <dbReference type="Pfam" id="PF02108"/>
    </source>
</evidence>
<comment type="similarity">
    <text evidence="2">Belongs to the FliH family.</text>
</comment>
<evidence type="ECO:0000256" key="4">
    <source>
        <dbReference type="ARBA" id="ARBA00022448"/>
    </source>
</evidence>
<keyword evidence="7" id="KW-1006">Bacterial flagellum protein export</keyword>
<evidence type="ECO:0000256" key="2">
    <source>
        <dbReference type="ARBA" id="ARBA00006602"/>
    </source>
</evidence>
<sequence length="331" mass="36375">MSNNLSNKPVTPTREMLEILEEWAAPDVSASKKAAVVGKTNFLGVPIAELYKAKPQLIEPEEEEVPQLTAAEIDEIRQQAYEEGFTEGKQAGFDKGHEEGLEQGKQEGLELGHKDGFEAGQQEGQEDIQQQIARWESLLTQLYDPITRVEKATEQQLLNLSVMLAESVLRTEIKGNKESLLAALLESVAALPFNTEFAEIHMHPDDLLLVQEQYSESDLAEQKWILKPEAHFNLGDVIVATPNSLIDRTIEQRIKQTLHDFIIDANLTTETNSGPAIGDLPDTATPETATLETTDNLAPTENSEQATTAESDPTNAASDTSESATTKNESP</sequence>
<evidence type="ECO:0000313" key="11">
    <source>
        <dbReference type="Proteomes" id="UP000439994"/>
    </source>
</evidence>
<evidence type="ECO:0000256" key="6">
    <source>
        <dbReference type="ARBA" id="ARBA00022927"/>
    </source>
</evidence>
<dbReference type="PANTHER" id="PTHR34982:SF1">
    <property type="entry name" value="FLAGELLAR ASSEMBLY PROTEIN FLIH"/>
    <property type="match status" value="1"/>
</dbReference>
<dbReference type="GO" id="GO:0044781">
    <property type="term" value="P:bacterial-type flagellum organization"/>
    <property type="evidence" value="ECO:0007669"/>
    <property type="project" value="UniProtKB-KW"/>
</dbReference>
<evidence type="ECO:0000256" key="1">
    <source>
        <dbReference type="ARBA" id="ARBA00003041"/>
    </source>
</evidence>